<evidence type="ECO:0000313" key="1">
    <source>
        <dbReference type="EMBL" id="KAK3782013.1"/>
    </source>
</evidence>
<dbReference type="Proteomes" id="UP001283361">
    <property type="component" value="Unassembled WGS sequence"/>
</dbReference>
<dbReference type="EMBL" id="JAWDGP010002547">
    <property type="protein sequence ID" value="KAK3782013.1"/>
    <property type="molecule type" value="Genomic_DNA"/>
</dbReference>
<dbReference type="AlphaFoldDB" id="A0AAE1A6T0"/>
<proteinExistence type="predicted"/>
<sequence>MLLNHACFASISGPCRRSNAELKARCGHKLRSIRFEKKEVNATPLGLSFTPDWDSQKPPISALWDCQWATCGTVSKQPVGLSVSNLWDCQ</sequence>
<accession>A0AAE1A6T0</accession>
<evidence type="ECO:0000313" key="2">
    <source>
        <dbReference type="Proteomes" id="UP001283361"/>
    </source>
</evidence>
<protein>
    <submittedName>
        <fullName evidence="1">Uncharacterized protein</fullName>
    </submittedName>
</protein>
<reference evidence="1" key="1">
    <citation type="journal article" date="2023" name="G3 (Bethesda)">
        <title>A reference genome for the long-term kleptoplast-retaining sea slug Elysia crispata morphotype clarki.</title>
        <authorList>
            <person name="Eastman K.E."/>
            <person name="Pendleton A.L."/>
            <person name="Shaikh M.A."/>
            <person name="Suttiyut T."/>
            <person name="Ogas R."/>
            <person name="Tomko P."/>
            <person name="Gavelis G."/>
            <person name="Widhalm J.R."/>
            <person name="Wisecaver J.H."/>
        </authorList>
    </citation>
    <scope>NUCLEOTIDE SEQUENCE</scope>
    <source>
        <strain evidence="1">ECLA1</strain>
    </source>
</reference>
<keyword evidence="2" id="KW-1185">Reference proteome</keyword>
<gene>
    <name evidence="1" type="ORF">RRG08_027187</name>
</gene>
<name>A0AAE1A6T0_9GAST</name>
<organism evidence="1 2">
    <name type="scientific">Elysia crispata</name>
    <name type="common">lettuce slug</name>
    <dbReference type="NCBI Taxonomy" id="231223"/>
    <lineage>
        <taxon>Eukaryota</taxon>
        <taxon>Metazoa</taxon>
        <taxon>Spiralia</taxon>
        <taxon>Lophotrochozoa</taxon>
        <taxon>Mollusca</taxon>
        <taxon>Gastropoda</taxon>
        <taxon>Heterobranchia</taxon>
        <taxon>Euthyneura</taxon>
        <taxon>Panpulmonata</taxon>
        <taxon>Sacoglossa</taxon>
        <taxon>Placobranchoidea</taxon>
        <taxon>Plakobranchidae</taxon>
        <taxon>Elysia</taxon>
    </lineage>
</organism>
<comment type="caution">
    <text evidence="1">The sequence shown here is derived from an EMBL/GenBank/DDBJ whole genome shotgun (WGS) entry which is preliminary data.</text>
</comment>